<evidence type="ECO:0000313" key="2">
    <source>
        <dbReference type="EMBL" id="CAE7247688.1"/>
    </source>
</evidence>
<gene>
    <name evidence="2" type="primary">COMT</name>
    <name evidence="2" type="ORF">SNAT2548_LOCUS11912</name>
</gene>
<dbReference type="InterPro" id="IPR007052">
    <property type="entry name" value="CS_dom"/>
</dbReference>
<dbReference type="PROSITE" id="PS51203">
    <property type="entry name" value="CS"/>
    <property type="match status" value="1"/>
</dbReference>
<name>A0A812LVS9_9DINO</name>
<evidence type="ECO:0000259" key="1">
    <source>
        <dbReference type="PROSITE" id="PS51203"/>
    </source>
</evidence>
<evidence type="ECO:0000313" key="3">
    <source>
        <dbReference type="Proteomes" id="UP000604046"/>
    </source>
</evidence>
<comment type="caution">
    <text evidence="2">The sequence shown here is derived from an EMBL/GenBank/DDBJ whole genome shotgun (WGS) entry which is preliminary data.</text>
</comment>
<proteinExistence type="predicted"/>
<sequence>MLLVLAAYFPIPWRGENAMSDMRCNGIMRTLGSASRGALCEFWAISLPVHPQRAAGIHNQGDGARAAAALASLGAAAAASGRRRRCICSAADDDELGYGREDIGPGGEDPEGRYTWERCGMEVVVTAPVDEDVTKKDINASWSLRQASLSIRGEALFDGVPGCELDVDECFWEIDEDDDGNKKLMIHLAKKGTLSRWPDTLMKG</sequence>
<accession>A0A812LVS9</accession>
<protein>
    <submittedName>
        <fullName evidence="2">COMT protein</fullName>
    </submittedName>
</protein>
<dbReference type="Proteomes" id="UP000604046">
    <property type="component" value="Unassembled WGS sequence"/>
</dbReference>
<dbReference type="InterPro" id="IPR008978">
    <property type="entry name" value="HSP20-like_chaperone"/>
</dbReference>
<feature type="domain" description="CS" evidence="1">
    <location>
        <begin position="109"/>
        <end position="201"/>
    </location>
</feature>
<dbReference type="SUPFAM" id="SSF49764">
    <property type="entry name" value="HSP20-like chaperones"/>
    <property type="match status" value="1"/>
</dbReference>
<dbReference type="AlphaFoldDB" id="A0A812LVS9"/>
<organism evidence="2 3">
    <name type="scientific">Symbiodinium natans</name>
    <dbReference type="NCBI Taxonomy" id="878477"/>
    <lineage>
        <taxon>Eukaryota</taxon>
        <taxon>Sar</taxon>
        <taxon>Alveolata</taxon>
        <taxon>Dinophyceae</taxon>
        <taxon>Suessiales</taxon>
        <taxon>Symbiodiniaceae</taxon>
        <taxon>Symbiodinium</taxon>
    </lineage>
</organism>
<dbReference type="EMBL" id="CAJNDS010001112">
    <property type="protein sequence ID" value="CAE7247688.1"/>
    <property type="molecule type" value="Genomic_DNA"/>
</dbReference>
<dbReference type="OrthoDB" id="441638at2759"/>
<dbReference type="Gene3D" id="2.60.40.790">
    <property type="match status" value="1"/>
</dbReference>
<keyword evidence="3" id="KW-1185">Reference proteome</keyword>
<reference evidence="2" key="1">
    <citation type="submission" date="2021-02" db="EMBL/GenBank/DDBJ databases">
        <authorList>
            <person name="Dougan E. K."/>
            <person name="Rhodes N."/>
            <person name="Thang M."/>
            <person name="Chan C."/>
        </authorList>
    </citation>
    <scope>NUCLEOTIDE SEQUENCE</scope>
</reference>